<keyword evidence="5 6" id="KW-0067">ATP-binding</keyword>
<evidence type="ECO:0000256" key="3">
    <source>
        <dbReference type="ARBA" id="ARBA00022741"/>
    </source>
</evidence>
<dbReference type="Gene3D" id="3.30.200.20">
    <property type="entry name" value="Phosphorylase Kinase, domain 1"/>
    <property type="match status" value="2"/>
</dbReference>
<organism evidence="8 9">
    <name type="scientific">Oryza rufipogon</name>
    <name type="common">Brownbeard rice</name>
    <name type="synonym">Asian wild rice</name>
    <dbReference type="NCBI Taxonomy" id="4529"/>
    <lineage>
        <taxon>Eukaryota</taxon>
        <taxon>Viridiplantae</taxon>
        <taxon>Streptophyta</taxon>
        <taxon>Embryophyta</taxon>
        <taxon>Tracheophyta</taxon>
        <taxon>Spermatophyta</taxon>
        <taxon>Magnoliopsida</taxon>
        <taxon>Liliopsida</taxon>
        <taxon>Poales</taxon>
        <taxon>Poaceae</taxon>
        <taxon>BOP clade</taxon>
        <taxon>Oryzoideae</taxon>
        <taxon>Oryzeae</taxon>
        <taxon>Oryzinae</taxon>
        <taxon>Oryza</taxon>
    </lineage>
</organism>
<proteinExistence type="predicted"/>
<dbReference type="EnsemblPlants" id="ORUFI05G13690.1">
    <property type="protein sequence ID" value="ORUFI05G13690.1"/>
    <property type="gene ID" value="ORUFI05G13690"/>
</dbReference>
<feature type="binding site" evidence="6">
    <location>
        <position position="70"/>
    </location>
    <ligand>
        <name>ATP</name>
        <dbReference type="ChEBI" id="CHEBI:30616"/>
    </ligand>
</feature>
<dbReference type="Proteomes" id="UP000008022">
    <property type="component" value="Unassembled WGS sequence"/>
</dbReference>
<evidence type="ECO:0000256" key="4">
    <source>
        <dbReference type="ARBA" id="ARBA00022777"/>
    </source>
</evidence>
<dbReference type="eggNOG" id="KOG1187">
    <property type="taxonomic scope" value="Eukaryota"/>
</dbReference>
<name>A0A0E0PL36_ORYRU</name>
<evidence type="ECO:0000256" key="2">
    <source>
        <dbReference type="ARBA" id="ARBA00022679"/>
    </source>
</evidence>
<dbReference type="GO" id="GO:0005886">
    <property type="term" value="C:plasma membrane"/>
    <property type="evidence" value="ECO:0007669"/>
    <property type="project" value="TreeGrafter"/>
</dbReference>
<dbReference type="OMA" id="THTENMI"/>
<dbReference type="HOGENOM" id="CLU_000288_137_3_1"/>
<evidence type="ECO:0000256" key="1">
    <source>
        <dbReference type="ARBA" id="ARBA00022527"/>
    </source>
</evidence>
<dbReference type="PROSITE" id="PS00107">
    <property type="entry name" value="PROTEIN_KINASE_ATP"/>
    <property type="match status" value="1"/>
</dbReference>
<dbReference type="Pfam" id="PF07714">
    <property type="entry name" value="PK_Tyr_Ser-Thr"/>
    <property type="match status" value="2"/>
</dbReference>
<dbReference type="Gene3D" id="1.10.510.10">
    <property type="entry name" value="Transferase(Phosphotransferase) domain 1"/>
    <property type="match status" value="2"/>
</dbReference>
<evidence type="ECO:0000256" key="5">
    <source>
        <dbReference type="ARBA" id="ARBA00022840"/>
    </source>
</evidence>
<dbReference type="PROSITE" id="PS00108">
    <property type="entry name" value="PROTEIN_KINASE_ST"/>
    <property type="match status" value="1"/>
</dbReference>
<evidence type="ECO:0000313" key="8">
    <source>
        <dbReference type="EnsemblPlants" id="ORUFI05G13690.1"/>
    </source>
</evidence>
<dbReference type="FunFam" id="3.30.200.20:FF:000337">
    <property type="entry name" value="Wall-associated receptor kinase 3"/>
    <property type="match status" value="1"/>
</dbReference>
<feature type="domain" description="Protein kinase" evidence="7">
    <location>
        <begin position="382"/>
        <end position="655"/>
    </location>
</feature>
<dbReference type="AlphaFoldDB" id="A0A0E0PL36"/>
<dbReference type="FunFam" id="1.10.510.10:FF:000474">
    <property type="entry name" value="Wall-associated receptor kinase 3"/>
    <property type="match status" value="1"/>
</dbReference>
<dbReference type="InterPro" id="IPR045274">
    <property type="entry name" value="WAK-like"/>
</dbReference>
<dbReference type="InterPro" id="IPR001245">
    <property type="entry name" value="Ser-Thr/Tyr_kinase_cat_dom"/>
</dbReference>
<keyword evidence="3 6" id="KW-0547">Nucleotide-binding</keyword>
<keyword evidence="1" id="KW-0723">Serine/threonine-protein kinase</keyword>
<dbReference type="GO" id="GO:0005524">
    <property type="term" value="F:ATP binding"/>
    <property type="evidence" value="ECO:0007669"/>
    <property type="project" value="UniProtKB-UniRule"/>
</dbReference>
<dbReference type="GO" id="GO:0004674">
    <property type="term" value="F:protein serine/threonine kinase activity"/>
    <property type="evidence" value="ECO:0007669"/>
    <property type="project" value="UniProtKB-KW"/>
</dbReference>
<dbReference type="Gramene" id="ORUFI05G13690.1">
    <property type="protein sequence ID" value="ORUFI05G13690.1"/>
    <property type="gene ID" value="ORUFI05G13690"/>
</dbReference>
<evidence type="ECO:0000256" key="6">
    <source>
        <dbReference type="PROSITE-ProRule" id="PRU10141"/>
    </source>
</evidence>
<evidence type="ECO:0000259" key="7">
    <source>
        <dbReference type="PROSITE" id="PS50011"/>
    </source>
</evidence>
<dbReference type="InterPro" id="IPR000719">
    <property type="entry name" value="Prot_kinase_dom"/>
</dbReference>
<keyword evidence="4" id="KW-0418">Kinase</keyword>
<dbReference type="InterPro" id="IPR011009">
    <property type="entry name" value="Kinase-like_dom_sf"/>
</dbReference>
<dbReference type="InterPro" id="IPR008271">
    <property type="entry name" value="Ser/Thr_kinase_AS"/>
</dbReference>
<dbReference type="SMART" id="SM00220">
    <property type="entry name" value="S_TKc"/>
    <property type="match status" value="1"/>
</dbReference>
<accession>A0A0E0PL36</accession>
<dbReference type="PANTHER" id="PTHR27005">
    <property type="entry name" value="WALL-ASSOCIATED RECEPTOR KINASE-LIKE 21"/>
    <property type="match status" value="1"/>
</dbReference>
<dbReference type="PROSITE" id="PS50011">
    <property type="entry name" value="PROTEIN_KINASE_DOM"/>
    <property type="match status" value="2"/>
</dbReference>
<sequence length="661" mass="75044">MELPDNKLTDFIQGNEKAKWMPINSHSIKEFTEDEIEWITNNYSTPIGKGGFGEVYKGYLYGGDPVAVKKYICQNSKEEFAKEITVHHQINHKNVVRLLGYCAEENALMIVTEFIPGGSLRDLLHDNGGPVPLDGRLSIAIECADALHYMHCSVSQPIVHGDIKPDNILLDNNLVARLSDFGISRLICNMDKMQYTIHVIGSRGYIDPEHIESGLVDPKNDVYSFGVVLLELITRAKACENGLSTGLVRNFSQALQRGKKKAREMFDTEIVNATRNMTVLDNIGKLATECLRNDIKQRPEMKDVAERLRLIRKMHREEEEKTGQWSLWRRLDKVKKQDTGFSSSNSTRGRFFERDGELVLGKDSTLKIFTEEELRKATNNYSLDNVIRGSEPVDKVFSSKKKYEAYRGRLEDNMQVVVKWVTFVSKDNQDDFVNKLTVVSRFSHRNIIKLLGCCFNKRDAVFLVYEYATKGSLHDILQSASGDLPLQLRLDIATGSAHALAYLHSGATSTDIIPHGHVKSANILLDDSFVPKFSDVAAIILRELYIAGDLSYIVHSLRSMEGFFTPKRDVYNFGIVLLELITMKQYNGYCILPHEFIEVYEKEKSGRAMFDKEIAAKEENIAILEEMAKLATECFKRDSKERPDMVEVAKCLEKLQKRSAP</sequence>
<keyword evidence="2" id="KW-0808">Transferase</keyword>
<reference evidence="9" key="1">
    <citation type="submission" date="2013-06" db="EMBL/GenBank/DDBJ databases">
        <authorList>
            <person name="Zhao Q."/>
        </authorList>
    </citation>
    <scope>NUCLEOTIDE SEQUENCE</scope>
    <source>
        <strain evidence="9">cv. W1943</strain>
    </source>
</reference>
<evidence type="ECO:0000313" key="9">
    <source>
        <dbReference type="Proteomes" id="UP000008022"/>
    </source>
</evidence>
<protein>
    <recommendedName>
        <fullName evidence="7">Protein kinase domain-containing protein</fullName>
    </recommendedName>
</protein>
<dbReference type="SUPFAM" id="SSF56112">
    <property type="entry name" value="Protein kinase-like (PK-like)"/>
    <property type="match status" value="2"/>
</dbReference>
<reference evidence="8" key="2">
    <citation type="submission" date="2015-06" db="UniProtKB">
        <authorList>
            <consortium name="EnsemblPlants"/>
        </authorList>
    </citation>
    <scope>IDENTIFICATION</scope>
</reference>
<dbReference type="GO" id="GO:0007166">
    <property type="term" value="P:cell surface receptor signaling pathway"/>
    <property type="evidence" value="ECO:0007669"/>
    <property type="project" value="InterPro"/>
</dbReference>
<keyword evidence="9" id="KW-1185">Reference proteome</keyword>
<dbReference type="STRING" id="4529.A0A0E0PL36"/>
<feature type="domain" description="Protein kinase" evidence="7">
    <location>
        <begin position="41"/>
        <end position="310"/>
    </location>
</feature>
<dbReference type="PANTHER" id="PTHR27005:SF363">
    <property type="entry name" value="OS07G0494300 PROTEIN"/>
    <property type="match status" value="1"/>
</dbReference>
<dbReference type="InterPro" id="IPR017441">
    <property type="entry name" value="Protein_kinase_ATP_BS"/>
</dbReference>